<feature type="compositionally biased region" description="Basic and acidic residues" evidence="7">
    <location>
        <begin position="184"/>
        <end position="193"/>
    </location>
</feature>
<dbReference type="InterPro" id="IPR013324">
    <property type="entry name" value="RNA_pol_sigma_r3/r4-like"/>
</dbReference>
<evidence type="ECO:0000256" key="3">
    <source>
        <dbReference type="ARBA" id="ARBA00023082"/>
    </source>
</evidence>
<dbReference type="InterPro" id="IPR013325">
    <property type="entry name" value="RNA_pol_sigma_r2"/>
</dbReference>
<dbReference type="InterPro" id="IPR039425">
    <property type="entry name" value="RNA_pol_sigma-70-like"/>
</dbReference>
<evidence type="ECO:0000313" key="11">
    <source>
        <dbReference type="Proteomes" id="UP000286746"/>
    </source>
</evidence>
<dbReference type="Pfam" id="PF08281">
    <property type="entry name" value="Sigma70_r4_2"/>
    <property type="match status" value="1"/>
</dbReference>
<dbReference type="InterPro" id="IPR013249">
    <property type="entry name" value="RNA_pol_sigma70_r4_t2"/>
</dbReference>
<dbReference type="SUPFAM" id="SSF88946">
    <property type="entry name" value="Sigma2 domain of RNA polymerase sigma factors"/>
    <property type="match status" value="1"/>
</dbReference>
<dbReference type="InterPro" id="IPR014284">
    <property type="entry name" value="RNA_pol_sigma-70_dom"/>
</dbReference>
<feature type="domain" description="RNA polymerase sigma-70 region 2" evidence="8">
    <location>
        <begin position="26"/>
        <end position="89"/>
    </location>
</feature>
<evidence type="ECO:0000259" key="8">
    <source>
        <dbReference type="Pfam" id="PF04542"/>
    </source>
</evidence>
<protein>
    <recommendedName>
        <fullName evidence="6">RNA polymerase sigma factor</fullName>
    </recommendedName>
</protein>
<dbReference type="PANTHER" id="PTHR43133">
    <property type="entry name" value="RNA POLYMERASE ECF-TYPE SIGMA FACTO"/>
    <property type="match status" value="1"/>
</dbReference>
<proteinExistence type="inferred from homology"/>
<dbReference type="GO" id="GO:0003677">
    <property type="term" value="F:DNA binding"/>
    <property type="evidence" value="ECO:0007669"/>
    <property type="project" value="UniProtKB-KW"/>
</dbReference>
<dbReference type="GO" id="GO:0016987">
    <property type="term" value="F:sigma factor activity"/>
    <property type="evidence" value="ECO:0007669"/>
    <property type="project" value="UniProtKB-KW"/>
</dbReference>
<keyword evidence="11" id="KW-1185">Reference proteome</keyword>
<evidence type="ECO:0000256" key="6">
    <source>
        <dbReference type="RuleBase" id="RU000716"/>
    </source>
</evidence>
<evidence type="ECO:0000256" key="2">
    <source>
        <dbReference type="ARBA" id="ARBA00023015"/>
    </source>
</evidence>
<dbReference type="PROSITE" id="PS01063">
    <property type="entry name" value="SIGMA70_ECF"/>
    <property type="match status" value="1"/>
</dbReference>
<gene>
    <name evidence="10" type="ORF">GKJPGBOP_05921</name>
</gene>
<accession>A0A401WA35</accession>
<dbReference type="InterPro" id="IPR036388">
    <property type="entry name" value="WH-like_DNA-bd_sf"/>
</dbReference>
<dbReference type="PANTHER" id="PTHR43133:SF61">
    <property type="entry name" value="ECF RNA POLYMERASE SIGMA FACTOR SIGC"/>
    <property type="match status" value="1"/>
</dbReference>
<dbReference type="EMBL" id="BHZD01000001">
    <property type="protein sequence ID" value="GCD46174.1"/>
    <property type="molecule type" value="Genomic_DNA"/>
</dbReference>
<sequence>MRDDRTVTAWALAARTGDETAVERFVRATQLDVRRYVTHLSGDAQAADDLVQDTYLRALRSLPRFEGRSSARTWLLTIARRTVADRLRSMAGRPRLAGTDDWQTAVEKAQPRGVPGFDEGIALTELLSALPAPRREAFVLTQLLGLPYAETAAIAGCPVGTVRSRVARARETLVSLLAEEADPAEEREGERGTARTTCSVGALGPARTARVSAGSAA</sequence>
<dbReference type="Pfam" id="PF04542">
    <property type="entry name" value="Sigma70_r2"/>
    <property type="match status" value="1"/>
</dbReference>
<dbReference type="GO" id="GO:0006352">
    <property type="term" value="P:DNA-templated transcription initiation"/>
    <property type="evidence" value="ECO:0007669"/>
    <property type="project" value="InterPro"/>
</dbReference>
<dbReference type="InterPro" id="IPR000838">
    <property type="entry name" value="RNA_pol_sigma70_ECF_CS"/>
</dbReference>
<dbReference type="CDD" id="cd06171">
    <property type="entry name" value="Sigma70_r4"/>
    <property type="match status" value="1"/>
</dbReference>
<comment type="caution">
    <text evidence="10">The sequence shown here is derived from an EMBL/GenBank/DDBJ whole genome shotgun (WGS) entry which is preliminary data.</text>
</comment>
<dbReference type="InterPro" id="IPR007627">
    <property type="entry name" value="RNA_pol_sigma70_r2"/>
</dbReference>
<evidence type="ECO:0000259" key="9">
    <source>
        <dbReference type="Pfam" id="PF08281"/>
    </source>
</evidence>
<dbReference type="Gene3D" id="1.10.1740.10">
    <property type="match status" value="1"/>
</dbReference>
<keyword evidence="4 6" id="KW-0238">DNA-binding</keyword>
<dbReference type="Proteomes" id="UP000286746">
    <property type="component" value="Unassembled WGS sequence"/>
</dbReference>
<evidence type="ECO:0000256" key="1">
    <source>
        <dbReference type="ARBA" id="ARBA00010641"/>
    </source>
</evidence>
<dbReference type="Gene3D" id="1.10.10.10">
    <property type="entry name" value="Winged helix-like DNA-binding domain superfamily/Winged helix DNA-binding domain"/>
    <property type="match status" value="1"/>
</dbReference>
<reference evidence="10 11" key="1">
    <citation type="submission" date="2018-11" db="EMBL/GenBank/DDBJ databases">
        <title>Whole genome sequence of Streptomyces paromomycinus NBRC 15454(T).</title>
        <authorList>
            <person name="Komaki H."/>
            <person name="Tamura T."/>
        </authorList>
    </citation>
    <scope>NUCLEOTIDE SEQUENCE [LARGE SCALE GENOMIC DNA]</scope>
    <source>
        <strain evidence="10 11">NBRC 15454</strain>
    </source>
</reference>
<organism evidence="10 11">
    <name type="scientific">Streptomyces paromomycinus</name>
    <name type="common">Streptomyces rimosus subsp. paromomycinus</name>
    <dbReference type="NCBI Taxonomy" id="92743"/>
    <lineage>
        <taxon>Bacteria</taxon>
        <taxon>Bacillati</taxon>
        <taxon>Actinomycetota</taxon>
        <taxon>Actinomycetes</taxon>
        <taxon>Kitasatosporales</taxon>
        <taxon>Streptomycetaceae</taxon>
        <taxon>Streptomyces</taxon>
    </lineage>
</organism>
<evidence type="ECO:0000313" key="10">
    <source>
        <dbReference type="EMBL" id="GCD46174.1"/>
    </source>
</evidence>
<dbReference type="AlphaFoldDB" id="A0A401WA35"/>
<dbReference type="SUPFAM" id="SSF88659">
    <property type="entry name" value="Sigma3 and sigma4 domains of RNA polymerase sigma factors"/>
    <property type="match status" value="1"/>
</dbReference>
<feature type="domain" description="RNA polymerase sigma factor 70 region 4 type 2" evidence="9">
    <location>
        <begin position="122"/>
        <end position="173"/>
    </location>
</feature>
<evidence type="ECO:0000256" key="7">
    <source>
        <dbReference type="SAM" id="MobiDB-lite"/>
    </source>
</evidence>
<dbReference type="GO" id="GO:0006950">
    <property type="term" value="P:response to stress"/>
    <property type="evidence" value="ECO:0007669"/>
    <property type="project" value="UniProtKB-ARBA"/>
</dbReference>
<evidence type="ECO:0000256" key="5">
    <source>
        <dbReference type="ARBA" id="ARBA00023163"/>
    </source>
</evidence>
<keyword evidence="2 6" id="KW-0805">Transcription regulation</keyword>
<comment type="similarity">
    <text evidence="1 6">Belongs to the sigma-70 factor family. ECF subfamily.</text>
</comment>
<keyword evidence="3 6" id="KW-0731">Sigma factor</keyword>
<dbReference type="RefSeq" id="WP_246177600.1">
    <property type="nucleotide sequence ID" value="NZ_BHZD01000001.1"/>
</dbReference>
<feature type="region of interest" description="Disordered" evidence="7">
    <location>
        <begin position="180"/>
        <end position="201"/>
    </location>
</feature>
<keyword evidence="5 6" id="KW-0804">Transcription</keyword>
<name>A0A401WA35_STREY</name>
<dbReference type="NCBIfam" id="TIGR02937">
    <property type="entry name" value="sigma70-ECF"/>
    <property type="match status" value="1"/>
</dbReference>
<evidence type="ECO:0000256" key="4">
    <source>
        <dbReference type="ARBA" id="ARBA00023125"/>
    </source>
</evidence>